<dbReference type="STRING" id="121224.E0VSD5"/>
<dbReference type="CDD" id="cd11056">
    <property type="entry name" value="CYP6-like"/>
    <property type="match status" value="1"/>
</dbReference>
<evidence type="ECO:0000256" key="1">
    <source>
        <dbReference type="ARBA" id="ARBA00001971"/>
    </source>
</evidence>
<dbReference type="DrugCentral" id="E0VSD5"/>
<dbReference type="AlphaFoldDB" id="E0VSD5"/>
<dbReference type="KEGG" id="phu:Phum_PHUM417190"/>
<dbReference type="InterPro" id="IPR050476">
    <property type="entry name" value="Insect_CytP450_Detox"/>
</dbReference>
<dbReference type="EnsemblMetazoa" id="PHUM417190-RA">
    <property type="protein sequence ID" value="PHUM417190-PA"/>
    <property type="gene ID" value="PHUM417190"/>
</dbReference>
<dbReference type="EMBL" id="DS235750">
    <property type="protein sequence ID" value="EEB16291.1"/>
    <property type="molecule type" value="Genomic_DNA"/>
</dbReference>
<keyword evidence="12" id="KW-0472">Membrane</keyword>
<evidence type="ECO:0000256" key="3">
    <source>
        <dbReference type="ARBA" id="ARBA00004406"/>
    </source>
</evidence>
<evidence type="ECO:0000313" key="16">
    <source>
        <dbReference type="EnsemblMetazoa" id="PHUM417190-PA"/>
    </source>
</evidence>
<dbReference type="HOGENOM" id="CLU_001570_5_2_1"/>
<evidence type="ECO:0000313" key="15">
    <source>
        <dbReference type="EMBL" id="EEB16291.1"/>
    </source>
</evidence>
<evidence type="ECO:0000256" key="11">
    <source>
        <dbReference type="ARBA" id="ARBA00023033"/>
    </source>
</evidence>
<dbReference type="GO" id="GO:0016705">
    <property type="term" value="F:oxidoreductase activity, acting on paired donors, with incorporation or reduction of molecular oxygen"/>
    <property type="evidence" value="ECO:0007669"/>
    <property type="project" value="InterPro"/>
</dbReference>
<keyword evidence="7" id="KW-0256">Endoplasmic reticulum</keyword>
<dbReference type="GeneID" id="8234408"/>
<evidence type="ECO:0000256" key="7">
    <source>
        <dbReference type="ARBA" id="ARBA00022824"/>
    </source>
</evidence>
<gene>
    <name evidence="16" type="primary">8234408</name>
    <name evidence="15" type="ORF">Phum_PHUM417190</name>
</gene>
<dbReference type="Proteomes" id="UP000009046">
    <property type="component" value="Unassembled WGS sequence"/>
</dbReference>
<organism>
    <name type="scientific">Pediculus humanus subsp. corporis</name>
    <name type="common">Body louse</name>
    <dbReference type="NCBI Taxonomy" id="121224"/>
    <lineage>
        <taxon>Eukaryota</taxon>
        <taxon>Metazoa</taxon>
        <taxon>Ecdysozoa</taxon>
        <taxon>Arthropoda</taxon>
        <taxon>Hexapoda</taxon>
        <taxon>Insecta</taxon>
        <taxon>Pterygota</taxon>
        <taxon>Neoptera</taxon>
        <taxon>Paraneoptera</taxon>
        <taxon>Psocodea</taxon>
        <taxon>Troctomorpha</taxon>
        <taxon>Phthiraptera</taxon>
        <taxon>Anoplura</taxon>
        <taxon>Pediculidae</taxon>
        <taxon>Pediculus</taxon>
    </lineage>
</organism>
<evidence type="ECO:0000256" key="12">
    <source>
        <dbReference type="ARBA" id="ARBA00023136"/>
    </source>
</evidence>
<dbReference type="eggNOG" id="KOG0158">
    <property type="taxonomic scope" value="Eukaryota"/>
</dbReference>
<keyword evidence="5 13" id="KW-0349">Heme</keyword>
<dbReference type="InterPro" id="IPR002401">
    <property type="entry name" value="Cyt_P450_E_grp-I"/>
</dbReference>
<keyword evidence="10 13" id="KW-0408">Iron</keyword>
<sequence>MVSNYRCSRFRHFFLYKFVTKNNNYWRKKGITQTTPVPIFGDQIPFVFHTSDPAEFITNLYNRFEKKIFGIYMFLKPCLLVRDPELIKLVMIKDAECFTNRYTWFEASDYLLNKNLTMLKDEKWKTLRSVMTTVFTGAKMKDMFIFMDKCAEQSVQYLDKQIRNQSGKDDSNVLELELKEFFSRYGTDVVASTAFGLELNSFEDPKNEFFQIGVELRDKFKSFPLFKTFFTVLFPKLSNALGISFFGKNINNFFLKVVDENIKNREKHNIVRKDVIHVLMEARKNKNFSSDNEEYGRGKIPDLTNADIAAQSVSFFFGGFDILATALGFLCYELAINPEVQQHLHDEIEQIMDRENEITYDDVMFKMSYLDMVVKEALRKWPSAGITDREVSKTYDFPKTEDNPEFKLNKGDLLLLPIIALHRDPKYFPNPDKFDPERFRDEKNSIVPMSFMPFGGGLRHCIALRYAMMEMKIGIVHLIKNFIIVPTAKTSIPLKLKKNSGFVLLPENGFWLGLKQRI</sequence>
<dbReference type="EC" id="1.14.13.94" evidence="15"/>
<reference evidence="15" key="1">
    <citation type="submission" date="2007-04" db="EMBL/GenBank/DDBJ databases">
        <title>Annotation of Pediculus humanus corporis strain USDA.</title>
        <authorList>
            <person name="Kirkness E."/>
            <person name="Hannick L."/>
            <person name="Hass B."/>
            <person name="Bruggner R."/>
            <person name="Lawson D."/>
            <person name="Bidwell S."/>
            <person name="Joardar V."/>
            <person name="Caler E."/>
            <person name="Walenz B."/>
            <person name="Inman J."/>
            <person name="Schobel S."/>
            <person name="Galinsky K."/>
            <person name="Amedeo P."/>
            <person name="Strausberg R."/>
        </authorList>
    </citation>
    <scope>NUCLEOTIDE SEQUENCE</scope>
    <source>
        <strain evidence="15">USDA</strain>
    </source>
</reference>
<dbReference type="EMBL" id="AAZO01005121">
    <property type="status" value="NOT_ANNOTATED_CDS"/>
    <property type="molecule type" value="Genomic_DNA"/>
</dbReference>
<dbReference type="PANTHER" id="PTHR24292">
    <property type="entry name" value="CYTOCHROME P450"/>
    <property type="match status" value="1"/>
</dbReference>
<accession>E0VSD5</accession>
<reference evidence="16" key="3">
    <citation type="submission" date="2021-02" db="UniProtKB">
        <authorList>
            <consortium name="EnsemblMetazoa"/>
        </authorList>
    </citation>
    <scope>IDENTIFICATION</scope>
    <source>
        <strain evidence="16">USDA</strain>
    </source>
</reference>
<reference evidence="15" key="2">
    <citation type="submission" date="2007-04" db="EMBL/GenBank/DDBJ databases">
        <title>The genome of the human body louse.</title>
        <authorList>
            <consortium name="The Human Body Louse Genome Consortium"/>
            <person name="Kirkness E."/>
            <person name="Walenz B."/>
            <person name="Hass B."/>
            <person name="Bruggner R."/>
            <person name="Strausberg R."/>
        </authorList>
    </citation>
    <scope>NUCLEOTIDE SEQUENCE</scope>
    <source>
        <strain evidence="15">USDA</strain>
    </source>
</reference>
<dbReference type="CTD" id="8234408"/>
<evidence type="ECO:0000256" key="2">
    <source>
        <dbReference type="ARBA" id="ARBA00004174"/>
    </source>
</evidence>
<protein>
    <submittedName>
        <fullName evidence="15 16">Cytochrome P450, putative</fullName>
        <ecNumber evidence="15">1.14.13.94</ecNumber>
    </submittedName>
</protein>
<evidence type="ECO:0000256" key="13">
    <source>
        <dbReference type="PIRSR" id="PIRSR602401-1"/>
    </source>
</evidence>
<dbReference type="GO" id="GO:0004497">
    <property type="term" value="F:monooxygenase activity"/>
    <property type="evidence" value="ECO:0007669"/>
    <property type="project" value="UniProtKB-KW"/>
</dbReference>
<dbReference type="SUPFAM" id="SSF48264">
    <property type="entry name" value="Cytochrome P450"/>
    <property type="match status" value="1"/>
</dbReference>
<evidence type="ECO:0000256" key="14">
    <source>
        <dbReference type="RuleBase" id="RU000461"/>
    </source>
</evidence>
<dbReference type="InterPro" id="IPR036396">
    <property type="entry name" value="Cyt_P450_sf"/>
</dbReference>
<feature type="binding site" description="axial binding residue" evidence="13">
    <location>
        <position position="461"/>
    </location>
    <ligand>
        <name>heme</name>
        <dbReference type="ChEBI" id="CHEBI:30413"/>
    </ligand>
    <ligandPart>
        <name>Fe</name>
        <dbReference type="ChEBI" id="CHEBI:18248"/>
    </ligandPart>
</feature>
<dbReference type="GO" id="GO:0020037">
    <property type="term" value="F:heme binding"/>
    <property type="evidence" value="ECO:0007669"/>
    <property type="project" value="InterPro"/>
</dbReference>
<evidence type="ECO:0000313" key="17">
    <source>
        <dbReference type="Proteomes" id="UP000009046"/>
    </source>
</evidence>
<comment type="subcellular location">
    <subcellularLocation>
        <location evidence="3">Endoplasmic reticulum membrane</location>
        <topology evidence="3">Peripheral membrane protein</topology>
    </subcellularLocation>
    <subcellularLocation>
        <location evidence="2">Microsome membrane</location>
        <topology evidence="2">Peripheral membrane protein</topology>
    </subcellularLocation>
</comment>
<evidence type="ECO:0000256" key="9">
    <source>
        <dbReference type="ARBA" id="ARBA00023002"/>
    </source>
</evidence>
<dbReference type="PANTHER" id="PTHR24292:SF54">
    <property type="entry name" value="CYP9F3-RELATED"/>
    <property type="match status" value="1"/>
</dbReference>
<evidence type="ECO:0000256" key="10">
    <source>
        <dbReference type="ARBA" id="ARBA00023004"/>
    </source>
</evidence>
<dbReference type="Gene3D" id="1.10.630.10">
    <property type="entry name" value="Cytochrome P450"/>
    <property type="match status" value="1"/>
</dbReference>
<dbReference type="RefSeq" id="XP_002429029.1">
    <property type="nucleotide sequence ID" value="XM_002428984.1"/>
</dbReference>
<name>E0VSD5_PEDHC</name>
<dbReference type="FunFam" id="1.10.630.10:FF:000042">
    <property type="entry name" value="Cytochrome P450"/>
    <property type="match status" value="1"/>
</dbReference>
<dbReference type="GO" id="GO:0005506">
    <property type="term" value="F:iron ion binding"/>
    <property type="evidence" value="ECO:0007669"/>
    <property type="project" value="InterPro"/>
</dbReference>
<keyword evidence="8" id="KW-0492">Microsome</keyword>
<keyword evidence="11 14" id="KW-0503">Monooxygenase</keyword>
<dbReference type="InterPro" id="IPR001128">
    <property type="entry name" value="Cyt_P450"/>
</dbReference>
<dbReference type="InterPro" id="IPR017972">
    <property type="entry name" value="Cyt_P450_CS"/>
</dbReference>
<comment type="similarity">
    <text evidence="4 14">Belongs to the cytochrome P450 family.</text>
</comment>
<evidence type="ECO:0000256" key="5">
    <source>
        <dbReference type="ARBA" id="ARBA00022617"/>
    </source>
</evidence>
<dbReference type="ChEMBL" id="CHEMBL2364702"/>
<evidence type="ECO:0000256" key="8">
    <source>
        <dbReference type="ARBA" id="ARBA00022848"/>
    </source>
</evidence>
<comment type="cofactor">
    <cofactor evidence="1 13">
        <name>heme</name>
        <dbReference type="ChEBI" id="CHEBI:30413"/>
    </cofactor>
</comment>
<dbReference type="InParanoid" id="E0VSD5"/>
<dbReference type="FunCoup" id="E0VSD5">
    <property type="interactions" value="36"/>
</dbReference>
<dbReference type="PROSITE" id="PS00086">
    <property type="entry name" value="CYTOCHROME_P450"/>
    <property type="match status" value="1"/>
</dbReference>
<evidence type="ECO:0000256" key="4">
    <source>
        <dbReference type="ARBA" id="ARBA00010617"/>
    </source>
</evidence>
<dbReference type="PRINTS" id="PR00385">
    <property type="entry name" value="P450"/>
</dbReference>
<evidence type="ECO:0000256" key="6">
    <source>
        <dbReference type="ARBA" id="ARBA00022723"/>
    </source>
</evidence>
<dbReference type="GO" id="GO:0005789">
    <property type="term" value="C:endoplasmic reticulum membrane"/>
    <property type="evidence" value="ECO:0007669"/>
    <property type="project" value="UniProtKB-SubCell"/>
</dbReference>
<dbReference type="PRINTS" id="PR00463">
    <property type="entry name" value="EP450I"/>
</dbReference>
<dbReference type="VEuPathDB" id="VectorBase:PHUM417190"/>
<proteinExistence type="inferred from homology"/>
<dbReference type="Pfam" id="PF00067">
    <property type="entry name" value="p450"/>
    <property type="match status" value="1"/>
</dbReference>
<keyword evidence="6 13" id="KW-0479">Metal-binding</keyword>
<dbReference type="OMA" id="DERIYNK"/>
<keyword evidence="9 14" id="KW-0560">Oxidoreductase</keyword>
<dbReference type="OrthoDB" id="2789670at2759"/>
<keyword evidence="17" id="KW-1185">Reference proteome</keyword>